<keyword evidence="3 5" id="KW-1133">Transmembrane helix</keyword>
<sequence>MVIAFYAIAGLAALLFLGAGGMKLARPKAALKENGMGWVDDFSSTSIKLIALAEVLGAIGLILPVVTGIAPILSPIAGIGLAVIMVGAVVVHARRSEPIVPPLVLAALAVAAAVLGFLVIG</sequence>
<evidence type="ECO:0000256" key="1">
    <source>
        <dbReference type="ARBA" id="ARBA00004141"/>
    </source>
</evidence>
<dbReference type="GO" id="GO:0016020">
    <property type="term" value="C:membrane"/>
    <property type="evidence" value="ECO:0007669"/>
    <property type="project" value="UniProtKB-SubCell"/>
</dbReference>
<feature type="transmembrane region" description="Helical" evidence="5">
    <location>
        <begin position="72"/>
        <end position="91"/>
    </location>
</feature>
<comment type="subcellular location">
    <subcellularLocation>
        <location evidence="1">Membrane</location>
        <topology evidence="1">Multi-pass membrane protein</topology>
    </subcellularLocation>
</comment>
<dbReference type="EMBL" id="RZGY01000001">
    <property type="protein sequence ID" value="RUQ87991.1"/>
    <property type="molecule type" value="Genomic_DNA"/>
</dbReference>
<dbReference type="InterPro" id="IPR032808">
    <property type="entry name" value="DoxX"/>
</dbReference>
<evidence type="ECO:0000313" key="6">
    <source>
        <dbReference type="EMBL" id="PSL37909.1"/>
    </source>
</evidence>
<evidence type="ECO:0000256" key="5">
    <source>
        <dbReference type="SAM" id="Phobius"/>
    </source>
</evidence>
<reference evidence="6 8" key="1">
    <citation type="submission" date="2018-03" db="EMBL/GenBank/DDBJ databases">
        <title>Genomic Encyclopedia of Archaeal and Bacterial Type Strains, Phase II (KMG-II): from individual species to whole genera.</title>
        <authorList>
            <person name="Goeker M."/>
        </authorList>
    </citation>
    <scope>NUCLEOTIDE SEQUENCE [LARGE SCALE GENOMIC DNA]</scope>
    <source>
        <strain evidence="6 8">DSM 21548</strain>
    </source>
</reference>
<comment type="caution">
    <text evidence="6">The sequence shown here is derived from an EMBL/GenBank/DDBJ whole genome shotgun (WGS) entry which is preliminary data.</text>
</comment>
<dbReference type="Proteomes" id="UP000241203">
    <property type="component" value="Unassembled WGS sequence"/>
</dbReference>
<dbReference type="Proteomes" id="UP000268291">
    <property type="component" value="Unassembled WGS sequence"/>
</dbReference>
<keyword evidence="4 5" id="KW-0472">Membrane</keyword>
<dbReference type="EMBL" id="PYAU01000001">
    <property type="protein sequence ID" value="PSL37909.1"/>
    <property type="molecule type" value="Genomic_DNA"/>
</dbReference>
<accession>A0A2P8GVC6</accession>
<evidence type="ECO:0000313" key="9">
    <source>
        <dbReference type="Proteomes" id="UP000268291"/>
    </source>
</evidence>
<evidence type="ECO:0000313" key="7">
    <source>
        <dbReference type="EMBL" id="RUQ87991.1"/>
    </source>
</evidence>
<evidence type="ECO:0000256" key="2">
    <source>
        <dbReference type="ARBA" id="ARBA00022692"/>
    </source>
</evidence>
<reference evidence="7 9" key="2">
    <citation type="submission" date="2018-12" db="EMBL/GenBank/DDBJ databases">
        <authorList>
            <person name="hu s."/>
            <person name="Xu Y."/>
            <person name="Xu B."/>
            <person name="Li F."/>
        </authorList>
    </citation>
    <scope>NUCLEOTIDE SEQUENCE [LARGE SCALE GENOMIC DNA]</scope>
    <source>
        <strain evidence="7 9">KSW2-17</strain>
    </source>
</reference>
<evidence type="ECO:0000256" key="3">
    <source>
        <dbReference type="ARBA" id="ARBA00022989"/>
    </source>
</evidence>
<feature type="transmembrane region" description="Helical" evidence="5">
    <location>
        <begin position="6"/>
        <end position="25"/>
    </location>
</feature>
<dbReference type="OrthoDB" id="3482063at2"/>
<evidence type="ECO:0000256" key="4">
    <source>
        <dbReference type="ARBA" id="ARBA00023136"/>
    </source>
</evidence>
<dbReference type="Pfam" id="PF13564">
    <property type="entry name" value="DoxX_2"/>
    <property type="match status" value="1"/>
</dbReference>
<proteinExistence type="predicted"/>
<protein>
    <submittedName>
        <fullName evidence="7">DoxX family protein</fullName>
    </submittedName>
    <submittedName>
        <fullName evidence="6">DoxX-like protein</fullName>
    </submittedName>
</protein>
<evidence type="ECO:0000313" key="8">
    <source>
        <dbReference type="Proteomes" id="UP000241203"/>
    </source>
</evidence>
<dbReference type="AlphaFoldDB" id="A0A2P8GVC6"/>
<organism evidence="6 8">
    <name type="scientific">Labedella gwakjiensis</name>
    <dbReference type="NCBI Taxonomy" id="390269"/>
    <lineage>
        <taxon>Bacteria</taxon>
        <taxon>Bacillati</taxon>
        <taxon>Actinomycetota</taxon>
        <taxon>Actinomycetes</taxon>
        <taxon>Micrococcales</taxon>
        <taxon>Microbacteriaceae</taxon>
        <taxon>Labedella</taxon>
    </lineage>
</organism>
<keyword evidence="2 5" id="KW-0812">Transmembrane</keyword>
<name>A0A2P8GVC6_9MICO</name>
<feature type="transmembrane region" description="Helical" evidence="5">
    <location>
        <begin position="46"/>
        <end position="66"/>
    </location>
</feature>
<dbReference type="RefSeq" id="WP_106562988.1">
    <property type="nucleotide sequence ID" value="NZ_PYAU01000001.1"/>
</dbReference>
<gene>
    <name evidence="6" type="ORF">CLV49_1517</name>
    <name evidence="7" type="ORF">ELQ93_11610</name>
</gene>
<feature type="transmembrane region" description="Helical" evidence="5">
    <location>
        <begin position="103"/>
        <end position="120"/>
    </location>
</feature>
<keyword evidence="9" id="KW-1185">Reference proteome</keyword>